<dbReference type="GO" id="GO:0016020">
    <property type="term" value="C:membrane"/>
    <property type="evidence" value="ECO:0007669"/>
    <property type="project" value="UniProtKB-SubCell"/>
</dbReference>
<reference evidence="7" key="1">
    <citation type="submission" date="2017-01" db="EMBL/GenBank/DDBJ databases">
        <authorList>
            <person name="Varghese N."/>
            <person name="Submissions S."/>
        </authorList>
    </citation>
    <scope>NUCLEOTIDE SEQUENCE [LARGE SCALE GENOMIC DNA]</scope>
    <source>
        <strain evidence="7">MNA4</strain>
    </source>
</reference>
<dbReference type="AlphaFoldDB" id="A0A1U7PMV5"/>
<dbReference type="PANTHER" id="PTHR30249:SF0">
    <property type="entry name" value="PLASTIDAL GLYCOLATE_GLYCERATE TRANSLOCATOR 1, CHLOROPLASTIC"/>
    <property type="match status" value="1"/>
</dbReference>
<organism evidence="6 7">
    <name type="scientific">Edaphobacillus lindanitolerans</name>
    <dbReference type="NCBI Taxonomy" id="550447"/>
    <lineage>
        <taxon>Bacteria</taxon>
        <taxon>Bacillati</taxon>
        <taxon>Bacillota</taxon>
        <taxon>Bacilli</taxon>
        <taxon>Bacillales</taxon>
        <taxon>Bacillaceae</taxon>
        <taxon>Edaphobacillus</taxon>
    </lineage>
</organism>
<keyword evidence="2 5" id="KW-0812">Transmembrane</keyword>
<gene>
    <name evidence="6" type="ORF">SAMN05428946_0662</name>
</gene>
<protein>
    <submittedName>
        <fullName evidence="6">TIGR00659 family protein</fullName>
    </submittedName>
</protein>
<evidence type="ECO:0000256" key="2">
    <source>
        <dbReference type="ARBA" id="ARBA00022692"/>
    </source>
</evidence>
<dbReference type="STRING" id="550447.SAMN05428946_0662"/>
<sequence>MKEMLLWLFGFLLTLAAYRFGIYLYGKYRKTYFQPLIVATVILCAILLICNIPYDTYMKGADLWNWLLGPAVVALAYPLYFNLPMVKKYFVPILLGVIGGGLFGLFSGYWLTMALGADPDVVRSVIPKNATTPIAIELSAMAGGIPSLTVVYVMIAGIGGATLGIPILDRLRITHPVARGLSIGIASHGFGTAKLFEENDKEGSIATVAYILTAILLTIVCTIFFS</sequence>
<dbReference type="Proteomes" id="UP000187550">
    <property type="component" value="Unassembled WGS sequence"/>
</dbReference>
<feature type="transmembrane region" description="Helical" evidence="5">
    <location>
        <begin position="90"/>
        <end position="111"/>
    </location>
</feature>
<name>A0A1U7PMV5_9BACI</name>
<keyword evidence="4 5" id="KW-0472">Membrane</keyword>
<evidence type="ECO:0000256" key="3">
    <source>
        <dbReference type="ARBA" id="ARBA00022989"/>
    </source>
</evidence>
<evidence type="ECO:0000256" key="1">
    <source>
        <dbReference type="ARBA" id="ARBA00004141"/>
    </source>
</evidence>
<dbReference type="OrthoDB" id="9811701at2"/>
<feature type="transmembrane region" description="Helical" evidence="5">
    <location>
        <begin position="208"/>
        <end position="225"/>
    </location>
</feature>
<feature type="transmembrane region" description="Helical" evidence="5">
    <location>
        <begin position="6"/>
        <end position="25"/>
    </location>
</feature>
<evidence type="ECO:0000313" key="7">
    <source>
        <dbReference type="Proteomes" id="UP000187550"/>
    </source>
</evidence>
<evidence type="ECO:0000256" key="5">
    <source>
        <dbReference type="SAM" id="Phobius"/>
    </source>
</evidence>
<feature type="transmembrane region" description="Helical" evidence="5">
    <location>
        <begin position="32"/>
        <end position="54"/>
    </location>
</feature>
<proteinExistence type="predicted"/>
<dbReference type="PANTHER" id="PTHR30249">
    <property type="entry name" value="PUTATIVE SEROTONIN TRANSPORTER"/>
    <property type="match status" value="1"/>
</dbReference>
<evidence type="ECO:0000256" key="4">
    <source>
        <dbReference type="ARBA" id="ARBA00023136"/>
    </source>
</evidence>
<feature type="transmembrane region" description="Helical" evidence="5">
    <location>
        <begin position="145"/>
        <end position="165"/>
    </location>
</feature>
<keyword evidence="3 5" id="KW-1133">Transmembrane helix</keyword>
<keyword evidence="7" id="KW-1185">Reference proteome</keyword>
<dbReference type="Pfam" id="PF04172">
    <property type="entry name" value="LrgB"/>
    <property type="match status" value="1"/>
</dbReference>
<accession>A0A1U7PMV5</accession>
<feature type="transmembrane region" description="Helical" evidence="5">
    <location>
        <begin position="66"/>
        <end position="83"/>
    </location>
</feature>
<comment type="subcellular location">
    <subcellularLocation>
        <location evidence="1">Membrane</location>
        <topology evidence="1">Multi-pass membrane protein</topology>
    </subcellularLocation>
</comment>
<evidence type="ECO:0000313" key="6">
    <source>
        <dbReference type="EMBL" id="SIT70890.1"/>
    </source>
</evidence>
<dbReference type="InterPro" id="IPR007300">
    <property type="entry name" value="CidB/LrgB"/>
</dbReference>
<dbReference type="EMBL" id="FTPL01000001">
    <property type="protein sequence ID" value="SIT70890.1"/>
    <property type="molecule type" value="Genomic_DNA"/>
</dbReference>